<proteinExistence type="predicted"/>
<sequence length="187" mass="20544">MSNNQKHPRCHARTVAEIVQDIRITAAALREIFGIERHVAINKAVCLAEEAYGLEMSAIKPVVYGPVKGVKHMEKSRFEVYLHSVLTEAQIGLLKESLLAGRRIYFYGAEGTGKSMLCSILRHNGFDGVFEPGSVVIGGSDDPIGPFTLPKNPRGVVLLELYGLKKHLDLTEVLGFSRSDIVAWLTA</sequence>
<accession>G5GM17</accession>
<dbReference type="PATRIC" id="fig|679201.3.peg.304"/>
<reference evidence="1 2" key="1">
    <citation type="submission" date="2011-08" db="EMBL/GenBank/DDBJ databases">
        <title>The Genome Sequence of Selenomonas infelix ATCC 43532.</title>
        <authorList>
            <consortium name="The Broad Institute Genome Sequencing Platform"/>
            <person name="Earl A."/>
            <person name="Ward D."/>
            <person name="Feldgarden M."/>
            <person name="Gevers D."/>
            <person name="Izard J."/>
            <person name="Blanton J.M."/>
            <person name="Baranova O.V."/>
            <person name="Dewhirst F.E."/>
            <person name="Young S.K."/>
            <person name="Zeng Q."/>
            <person name="Gargeya S."/>
            <person name="Fitzgerald M."/>
            <person name="Haas B."/>
            <person name="Abouelleil A."/>
            <person name="Alvarado L."/>
            <person name="Arachchi H.M."/>
            <person name="Berlin A."/>
            <person name="Brown A."/>
            <person name="Chapman S.B."/>
            <person name="Chen Z."/>
            <person name="Dunbar C."/>
            <person name="Freedman E."/>
            <person name="Gearin G."/>
            <person name="Gellesch M."/>
            <person name="Goldberg J."/>
            <person name="Griggs A."/>
            <person name="Gujja S."/>
            <person name="Heiman D."/>
            <person name="Howarth C."/>
            <person name="Larson L."/>
            <person name="Lui A."/>
            <person name="MacDonald P.J.P."/>
            <person name="Montmayeur A."/>
            <person name="Murphy C."/>
            <person name="Neiman D."/>
            <person name="Pearson M."/>
            <person name="Priest M."/>
            <person name="Roberts A."/>
            <person name="Saif S."/>
            <person name="Shea T."/>
            <person name="Shenoy N."/>
            <person name="Sisk P."/>
            <person name="Stolte C."/>
            <person name="Sykes S."/>
            <person name="Wortman J."/>
            <person name="Nusbaum C."/>
            <person name="Birren B."/>
        </authorList>
    </citation>
    <scope>NUCLEOTIDE SEQUENCE [LARGE SCALE GENOMIC DNA]</scope>
    <source>
        <strain evidence="1 2">ATCC 43532</strain>
    </source>
</reference>
<comment type="caution">
    <text evidence="1">The sequence shown here is derived from an EMBL/GenBank/DDBJ whole genome shotgun (WGS) entry which is preliminary data.</text>
</comment>
<keyword evidence="2" id="KW-1185">Reference proteome</keyword>
<dbReference type="AlphaFoldDB" id="G5GM17"/>
<organism evidence="1 2">
    <name type="scientific">Selenomonas infelix ATCC 43532</name>
    <dbReference type="NCBI Taxonomy" id="679201"/>
    <lineage>
        <taxon>Bacteria</taxon>
        <taxon>Bacillati</taxon>
        <taxon>Bacillota</taxon>
        <taxon>Negativicutes</taxon>
        <taxon>Selenomonadales</taxon>
        <taxon>Selenomonadaceae</taxon>
        <taxon>Selenomonas</taxon>
    </lineage>
</organism>
<dbReference type="Proteomes" id="UP000004129">
    <property type="component" value="Unassembled WGS sequence"/>
</dbReference>
<dbReference type="RefSeq" id="WP_006691749.1">
    <property type="nucleotide sequence ID" value="NZ_JH376797.1"/>
</dbReference>
<protein>
    <submittedName>
        <fullName evidence="1">Uncharacterized protein</fullName>
    </submittedName>
</protein>
<evidence type="ECO:0000313" key="2">
    <source>
        <dbReference type="Proteomes" id="UP000004129"/>
    </source>
</evidence>
<dbReference type="HOGENOM" id="CLU_1446712_0_0_9"/>
<dbReference type="EMBL" id="ACZM01000003">
    <property type="protein sequence ID" value="EHG22262.1"/>
    <property type="molecule type" value="Genomic_DNA"/>
</dbReference>
<evidence type="ECO:0000313" key="1">
    <source>
        <dbReference type="EMBL" id="EHG22262.1"/>
    </source>
</evidence>
<gene>
    <name evidence="1" type="ORF">HMPREF9334_00298</name>
</gene>
<name>G5GM17_9FIRM</name>